<keyword evidence="2 4" id="KW-0067">ATP-binding</keyword>
<dbReference type="Pfam" id="PF00005">
    <property type="entry name" value="ABC_tran"/>
    <property type="match status" value="1"/>
</dbReference>
<evidence type="ECO:0000313" key="5">
    <source>
        <dbReference type="Proteomes" id="UP001597427"/>
    </source>
</evidence>
<proteinExistence type="predicted"/>
<evidence type="ECO:0000256" key="2">
    <source>
        <dbReference type="ARBA" id="ARBA00022840"/>
    </source>
</evidence>
<gene>
    <name evidence="4" type="ORF">ACFSR0_02240</name>
</gene>
<dbReference type="InterPro" id="IPR017871">
    <property type="entry name" value="ABC_transporter-like_CS"/>
</dbReference>
<dbReference type="PROSITE" id="PS50893">
    <property type="entry name" value="ABC_TRANSPORTER_2"/>
    <property type="match status" value="1"/>
</dbReference>
<accession>A0ABW5TJI4</accession>
<evidence type="ECO:0000259" key="3">
    <source>
        <dbReference type="PROSITE" id="PS50893"/>
    </source>
</evidence>
<dbReference type="Proteomes" id="UP001597427">
    <property type="component" value="Unassembled WGS sequence"/>
</dbReference>
<keyword evidence="5" id="KW-1185">Reference proteome</keyword>
<organism evidence="4 5">
    <name type="scientific">Enterococcus camelliae</name>
    <dbReference type="NCBI Taxonomy" id="453959"/>
    <lineage>
        <taxon>Bacteria</taxon>
        <taxon>Bacillati</taxon>
        <taxon>Bacillota</taxon>
        <taxon>Bacilli</taxon>
        <taxon>Lactobacillales</taxon>
        <taxon>Enterococcaceae</taxon>
        <taxon>Enterococcus</taxon>
    </lineage>
</organism>
<dbReference type="InterPro" id="IPR003439">
    <property type="entry name" value="ABC_transporter-like_ATP-bd"/>
</dbReference>
<dbReference type="CDD" id="cd03214">
    <property type="entry name" value="ABC_Iron-Siderophores_B12_Hemin"/>
    <property type="match status" value="1"/>
</dbReference>
<protein>
    <submittedName>
        <fullName evidence="4">ABC transporter ATP-binding protein</fullName>
    </submittedName>
</protein>
<dbReference type="SMART" id="SM00382">
    <property type="entry name" value="AAA"/>
    <property type="match status" value="1"/>
</dbReference>
<dbReference type="PANTHER" id="PTHR42794">
    <property type="entry name" value="HEMIN IMPORT ATP-BINDING PROTEIN HMUV"/>
    <property type="match status" value="1"/>
</dbReference>
<evidence type="ECO:0000256" key="1">
    <source>
        <dbReference type="ARBA" id="ARBA00022741"/>
    </source>
</evidence>
<keyword evidence="1" id="KW-0547">Nucleotide-binding</keyword>
<feature type="domain" description="ABC transporter" evidence="3">
    <location>
        <begin position="3"/>
        <end position="235"/>
    </location>
</feature>
<dbReference type="Gene3D" id="3.40.50.300">
    <property type="entry name" value="P-loop containing nucleotide triphosphate hydrolases"/>
    <property type="match status" value="1"/>
</dbReference>
<dbReference type="InterPro" id="IPR027417">
    <property type="entry name" value="P-loop_NTPase"/>
</dbReference>
<dbReference type="RefSeq" id="WP_379979483.1">
    <property type="nucleotide sequence ID" value="NZ_JBHUMO010000012.1"/>
</dbReference>
<dbReference type="InterPro" id="IPR003593">
    <property type="entry name" value="AAA+_ATPase"/>
</dbReference>
<evidence type="ECO:0000313" key="4">
    <source>
        <dbReference type="EMBL" id="MFD2728256.1"/>
    </source>
</evidence>
<dbReference type="SUPFAM" id="SSF52540">
    <property type="entry name" value="P-loop containing nucleoside triphosphate hydrolases"/>
    <property type="match status" value="1"/>
</dbReference>
<dbReference type="PROSITE" id="PS00211">
    <property type="entry name" value="ABC_TRANSPORTER_1"/>
    <property type="match status" value="1"/>
</dbReference>
<name>A0ABW5TJI4_9ENTE</name>
<dbReference type="EMBL" id="JBHUMO010000012">
    <property type="protein sequence ID" value="MFD2728256.1"/>
    <property type="molecule type" value="Genomic_DNA"/>
</dbReference>
<comment type="caution">
    <text evidence="4">The sequence shown here is derived from an EMBL/GenBank/DDBJ whole genome shotgun (WGS) entry which is preliminary data.</text>
</comment>
<dbReference type="GO" id="GO:0005524">
    <property type="term" value="F:ATP binding"/>
    <property type="evidence" value="ECO:0007669"/>
    <property type="project" value="UniProtKB-KW"/>
</dbReference>
<reference evidence="5" key="1">
    <citation type="journal article" date="2019" name="Int. J. Syst. Evol. Microbiol.">
        <title>The Global Catalogue of Microorganisms (GCM) 10K type strain sequencing project: providing services to taxonomists for standard genome sequencing and annotation.</title>
        <authorList>
            <consortium name="The Broad Institute Genomics Platform"/>
            <consortium name="The Broad Institute Genome Sequencing Center for Infectious Disease"/>
            <person name="Wu L."/>
            <person name="Ma J."/>
        </authorList>
    </citation>
    <scope>NUCLEOTIDE SEQUENCE [LARGE SCALE GENOMIC DNA]</scope>
    <source>
        <strain evidence="5">TISTR 932</strain>
    </source>
</reference>
<dbReference type="PANTHER" id="PTHR42794:SF2">
    <property type="entry name" value="ABC TRANSPORTER ATP-BINDING PROTEIN"/>
    <property type="match status" value="1"/>
</dbReference>
<sequence length="252" mass="28519">MDLRVEHLAVSIARQSIIQDVSLNVMNHSFTALLGPNGSGKSTLLKAIYRILRPQNGTIFLDNQNLTEIPSKKIAQKMAVVSQFQQNSFDFTVEEVVLMGRSPHLKALEKLHPEDWQLVEDALEKTGLVGLRKRAVANLSGGEQQRVTMARAIVQNPSLMILDEPSNHLDIKYQLELLKLIRQLNLNALAALHDLSLAAQFCDYLYFLKDGFIRYEGKPNDIITKEVIKDIYEVDCEVSLDSKTNHLQISYY</sequence>